<reference evidence="1" key="2">
    <citation type="journal article" date="2020" name="Nat. Commun.">
        <title>Large-scale genome sequencing of mycorrhizal fungi provides insights into the early evolution of symbiotic traits.</title>
        <authorList>
            <person name="Miyauchi S."/>
            <person name="Kiss E."/>
            <person name="Kuo A."/>
            <person name="Drula E."/>
            <person name="Kohler A."/>
            <person name="Sanchez-Garcia M."/>
            <person name="Morin E."/>
            <person name="Andreopoulos B."/>
            <person name="Barry K.W."/>
            <person name="Bonito G."/>
            <person name="Buee M."/>
            <person name="Carver A."/>
            <person name="Chen C."/>
            <person name="Cichocki N."/>
            <person name="Clum A."/>
            <person name="Culley D."/>
            <person name="Crous P.W."/>
            <person name="Fauchery L."/>
            <person name="Girlanda M."/>
            <person name="Hayes R.D."/>
            <person name="Keri Z."/>
            <person name="LaButti K."/>
            <person name="Lipzen A."/>
            <person name="Lombard V."/>
            <person name="Magnuson J."/>
            <person name="Maillard F."/>
            <person name="Murat C."/>
            <person name="Nolan M."/>
            <person name="Ohm R.A."/>
            <person name="Pangilinan J."/>
            <person name="Pereira M.F."/>
            <person name="Perotto S."/>
            <person name="Peter M."/>
            <person name="Pfister S."/>
            <person name="Riley R."/>
            <person name="Sitrit Y."/>
            <person name="Stielow J.B."/>
            <person name="Szollosi G."/>
            <person name="Zifcakova L."/>
            <person name="Stursova M."/>
            <person name="Spatafora J.W."/>
            <person name="Tedersoo L."/>
            <person name="Vaario L.M."/>
            <person name="Yamada A."/>
            <person name="Yan M."/>
            <person name="Wang P."/>
            <person name="Xu J."/>
            <person name="Bruns T."/>
            <person name="Baldrian P."/>
            <person name="Vilgalys R."/>
            <person name="Dunand C."/>
            <person name="Henrissat B."/>
            <person name="Grigoriev I.V."/>
            <person name="Hibbett D."/>
            <person name="Nagy L.G."/>
            <person name="Martin F.M."/>
        </authorList>
    </citation>
    <scope>NUCLEOTIDE SEQUENCE</scope>
    <source>
        <strain evidence="1">P2</strain>
    </source>
</reference>
<sequence length="577" mass="62775">MAERDASVRLRRAVQENNLFLVKRLIKRTDMRNPDPNTKRYTSLAWAAIQGCEETFEFLLSQGHDDEELSKDSDNNTILTLLADFKPPVTTPYLSTQNDHYASGAALRMAKLYYDRYPYIKDWANSQGKTALHVASMRGNEEIVRMLCDLDADFDLTDNQGNTPLHYASAWGHIPIVQLLIERGCQYAARNNEGFTASDHAYSISTRDTLQDTARIQFENNKRARRQVFAQAAQKGTERTPDAAISPPRIRQRNGSGSHRLRSGSGASRMTGGTTSESDFDGSSSLLHGRYTSNSPMSSPSTHSTHLPSAGSIPQHYNQMSAGTPSTFSVPSPSLSMNSGTPTTQSTLSPITTRMLERDADAMEKYKRRNRSGSAGTTSTDAPSQTESIGNLNGADREEVVPPMNSLVNGSVRPRRLLRPSASAAQLRSNGSGLGLVSKSSQEMLRSRSGMGPLEIPPSGSNSSPNVTTPTRQKPGISTRTSSGHTAGGMADDREDGDYTGPSELYAQFPPPATTSRLPQTTKVSTSTTKGMDRNGRVPAGITPATTSHRRIPFHLLSKPLPPIDAQFGHRRGTSTT</sequence>
<dbReference type="Proteomes" id="UP000886501">
    <property type="component" value="Unassembled WGS sequence"/>
</dbReference>
<comment type="caution">
    <text evidence="1">The sequence shown here is derived from an EMBL/GenBank/DDBJ whole genome shotgun (WGS) entry which is preliminary data.</text>
</comment>
<gene>
    <name evidence="1" type="ORF">BDM02DRAFT_3087724</name>
</gene>
<dbReference type="EMBL" id="MU117964">
    <property type="protein sequence ID" value="KAF9653395.1"/>
    <property type="molecule type" value="Genomic_DNA"/>
</dbReference>
<organism evidence="1 2">
    <name type="scientific">Thelephora ganbajun</name>
    <name type="common">Ganba fungus</name>
    <dbReference type="NCBI Taxonomy" id="370292"/>
    <lineage>
        <taxon>Eukaryota</taxon>
        <taxon>Fungi</taxon>
        <taxon>Dikarya</taxon>
        <taxon>Basidiomycota</taxon>
        <taxon>Agaricomycotina</taxon>
        <taxon>Agaricomycetes</taxon>
        <taxon>Thelephorales</taxon>
        <taxon>Thelephoraceae</taxon>
        <taxon>Thelephora</taxon>
    </lineage>
</organism>
<keyword evidence="2" id="KW-1185">Reference proteome</keyword>
<name>A0ACB6ZUC3_THEGA</name>
<proteinExistence type="predicted"/>
<reference evidence="1" key="1">
    <citation type="submission" date="2019-10" db="EMBL/GenBank/DDBJ databases">
        <authorList>
            <consortium name="DOE Joint Genome Institute"/>
            <person name="Kuo A."/>
            <person name="Miyauchi S."/>
            <person name="Kiss E."/>
            <person name="Drula E."/>
            <person name="Kohler A."/>
            <person name="Sanchez-Garcia M."/>
            <person name="Andreopoulos B."/>
            <person name="Barry K.W."/>
            <person name="Bonito G."/>
            <person name="Buee M."/>
            <person name="Carver A."/>
            <person name="Chen C."/>
            <person name="Cichocki N."/>
            <person name="Clum A."/>
            <person name="Culley D."/>
            <person name="Crous P.W."/>
            <person name="Fauchery L."/>
            <person name="Girlanda M."/>
            <person name="Hayes R."/>
            <person name="Keri Z."/>
            <person name="Labutti K."/>
            <person name="Lipzen A."/>
            <person name="Lombard V."/>
            <person name="Magnuson J."/>
            <person name="Maillard F."/>
            <person name="Morin E."/>
            <person name="Murat C."/>
            <person name="Nolan M."/>
            <person name="Ohm R."/>
            <person name="Pangilinan J."/>
            <person name="Pereira M."/>
            <person name="Perotto S."/>
            <person name="Peter M."/>
            <person name="Riley R."/>
            <person name="Sitrit Y."/>
            <person name="Stielow B."/>
            <person name="Szollosi G."/>
            <person name="Zifcakova L."/>
            <person name="Stursova M."/>
            <person name="Spatafora J.W."/>
            <person name="Tedersoo L."/>
            <person name="Vaario L.-M."/>
            <person name="Yamada A."/>
            <person name="Yan M."/>
            <person name="Wang P."/>
            <person name="Xu J."/>
            <person name="Bruns T."/>
            <person name="Baldrian P."/>
            <person name="Vilgalys R."/>
            <person name="Henrissat B."/>
            <person name="Grigoriev I.V."/>
            <person name="Hibbett D."/>
            <person name="Nagy L.G."/>
            <person name="Martin F.M."/>
        </authorList>
    </citation>
    <scope>NUCLEOTIDE SEQUENCE</scope>
    <source>
        <strain evidence="1">P2</strain>
    </source>
</reference>
<evidence type="ECO:0000313" key="1">
    <source>
        <dbReference type="EMBL" id="KAF9653395.1"/>
    </source>
</evidence>
<protein>
    <submittedName>
        <fullName evidence="1">Ankyrin</fullName>
    </submittedName>
</protein>
<accession>A0ACB6ZUC3</accession>
<evidence type="ECO:0000313" key="2">
    <source>
        <dbReference type="Proteomes" id="UP000886501"/>
    </source>
</evidence>